<keyword evidence="11" id="KW-1185">Reference proteome</keyword>
<dbReference type="InterPro" id="IPR013478">
    <property type="entry name" value="MeN_DH_accessory"/>
</dbReference>
<dbReference type="NCBIfam" id="TIGR02661">
    <property type="entry name" value="MauD"/>
    <property type="match status" value="1"/>
</dbReference>
<evidence type="ECO:0000256" key="2">
    <source>
        <dbReference type="ARBA" id="ARBA00004167"/>
    </source>
</evidence>
<dbReference type="Gene3D" id="3.40.30.10">
    <property type="entry name" value="Glutaredoxin"/>
    <property type="match status" value="1"/>
</dbReference>
<feature type="transmembrane region" description="Helical" evidence="8">
    <location>
        <begin position="6"/>
        <end position="28"/>
    </location>
</feature>
<dbReference type="Pfam" id="PF13098">
    <property type="entry name" value="Thioredoxin_2"/>
    <property type="match status" value="1"/>
</dbReference>
<dbReference type="PROSITE" id="PS51352">
    <property type="entry name" value="THIOREDOXIN_2"/>
    <property type="match status" value="1"/>
</dbReference>
<evidence type="ECO:0000256" key="6">
    <source>
        <dbReference type="ARBA" id="ARBA00022989"/>
    </source>
</evidence>
<protein>
    <recommendedName>
        <fullName evidence="4">Methylamine utilization protein MauD</fullName>
    </recommendedName>
</protein>
<evidence type="ECO:0000256" key="4">
    <source>
        <dbReference type="ARBA" id="ARBA00019076"/>
    </source>
</evidence>
<name>A0ABY9LUV7_9BURK</name>
<evidence type="ECO:0000256" key="3">
    <source>
        <dbReference type="ARBA" id="ARBA00004856"/>
    </source>
</evidence>
<dbReference type="Proteomes" id="UP001234798">
    <property type="component" value="Chromosome"/>
</dbReference>
<evidence type="ECO:0000256" key="1">
    <source>
        <dbReference type="ARBA" id="ARBA00003475"/>
    </source>
</evidence>
<comment type="function">
    <text evidence="1">May be specifically involved in the processing, transport, and/or maturation of the MADH beta-subunit.</text>
</comment>
<evidence type="ECO:0000256" key="8">
    <source>
        <dbReference type="SAM" id="Phobius"/>
    </source>
</evidence>
<dbReference type="RefSeq" id="WP_306937328.1">
    <property type="nucleotide sequence ID" value="NZ_CP132976.1"/>
</dbReference>
<accession>A0ABY9LUV7</accession>
<evidence type="ECO:0000259" key="9">
    <source>
        <dbReference type="PROSITE" id="PS51352"/>
    </source>
</evidence>
<comment type="pathway">
    <text evidence="3">One-carbon metabolism; methylamine degradation.</text>
</comment>
<evidence type="ECO:0000313" key="11">
    <source>
        <dbReference type="Proteomes" id="UP001234798"/>
    </source>
</evidence>
<keyword evidence="5 8" id="KW-0812">Transmembrane</keyword>
<dbReference type="InterPro" id="IPR036249">
    <property type="entry name" value="Thioredoxin-like_sf"/>
</dbReference>
<evidence type="ECO:0000256" key="7">
    <source>
        <dbReference type="ARBA" id="ARBA00023136"/>
    </source>
</evidence>
<feature type="domain" description="Thioredoxin" evidence="9">
    <location>
        <begin position="50"/>
        <end position="184"/>
    </location>
</feature>
<keyword evidence="7 8" id="KW-0472">Membrane</keyword>
<dbReference type="EMBL" id="CP132976">
    <property type="protein sequence ID" value="WMD18316.1"/>
    <property type="molecule type" value="Genomic_DNA"/>
</dbReference>
<evidence type="ECO:0000256" key="5">
    <source>
        <dbReference type="ARBA" id="ARBA00022692"/>
    </source>
</evidence>
<organism evidence="10 11">
    <name type="scientific">Achromobacter seleniivolatilans</name>
    <dbReference type="NCBI Taxonomy" id="3047478"/>
    <lineage>
        <taxon>Bacteria</taxon>
        <taxon>Pseudomonadati</taxon>
        <taxon>Pseudomonadota</taxon>
        <taxon>Betaproteobacteria</taxon>
        <taxon>Burkholderiales</taxon>
        <taxon>Alcaligenaceae</taxon>
        <taxon>Achromobacter</taxon>
    </lineage>
</organism>
<dbReference type="SUPFAM" id="SSF52833">
    <property type="entry name" value="Thioredoxin-like"/>
    <property type="match status" value="1"/>
</dbReference>
<dbReference type="InterPro" id="IPR013766">
    <property type="entry name" value="Thioredoxin_domain"/>
</dbReference>
<proteinExistence type="predicted"/>
<comment type="subcellular location">
    <subcellularLocation>
        <location evidence="2">Membrane</location>
        <topology evidence="2">Single-pass membrane protein</topology>
    </subcellularLocation>
</comment>
<dbReference type="InterPro" id="IPR012336">
    <property type="entry name" value="Thioredoxin-like_fold"/>
</dbReference>
<sequence length="210" mass="22215">MNTTALTATVALLGVITLLLTVMVFGLARQIGILHERIAPMGAMVNDRGPAIGELAPVITVTTIDGHTVQTGGPQPEDKAQLVLFVSPSCPICKKLLPLLESFGASEQLNVLLIGDGDPAEQAKMRKAFAIEGIPYANSVEIGQTFRVSKLPYAVLIDESGIIRSKGLVNSREHLESLVIAKESGYGTIQDYLIGEGGVAPPKGHKAVQH</sequence>
<gene>
    <name evidence="10" type="primary">mauD</name>
    <name evidence="10" type="ORF">RAS12_16885</name>
</gene>
<reference evidence="10 11" key="1">
    <citation type="submission" date="2023-08" db="EMBL/GenBank/DDBJ databases">
        <title>Achromobacter seleniivolatilans sp. nov., isolated from seleniferous soil.</title>
        <authorList>
            <person name="Zhang S."/>
            <person name="Li K."/>
            <person name="Peng J."/>
            <person name="Zhao Q."/>
            <person name="Wang H."/>
            <person name="Guo Y."/>
        </authorList>
    </citation>
    <scope>NUCLEOTIDE SEQUENCE [LARGE SCALE GENOMIC DNA]</scope>
    <source>
        <strain evidence="10 11">R39</strain>
    </source>
</reference>
<keyword evidence="6 8" id="KW-1133">Transmembrane helix</keyword>
<evidence type="ECO:0000313" key="10">
    <source>
        <dbReference type="EMBL" id="WMD18316.1"/>
    </source>
</evidence>